<dbReference type="PROSITE" id="PS50222">
    <property type="entry name" value="EF_HAND_2"/>
    <property type="match status" value="2"/>
</dbReference>
<comment type="caution">
    <text evidence="6">The sequence shown here is derived from an EMBL/GenBank/DDBJ whole genome shotgun (WGS) entry which is preliminary data.</text>
</comment>
<reference evidence="6 7" key="1">
    <citation type="submission" date="2024-04" db="EMBL/GenBank/DDBJ databases">
        <authorList>
            <consortium name="Genoscope - CEA"/>
            <person name="William W."/>
        </authorList>
    </citation>
    <scope>NUCLEOTIDE SEQUENCE [LARGE SCALE GENOMIC DNA]</scope>
</reference>
<dbReference type="GO" id="GO:0005509">
    <property type="term" value="F:calcium ion binding"/>
    <property type="evidence" value="ECO:0007669"/>
    <property type="project" value="InterPro"/>
</dbReference>
<dbReference type="PANTHER" id="PTHR18839:SF0">
    <property type="entry name" value="MITOTIC INTERACTOR AND SUBSTRATE OF PLK1 ISOFORM X1-RELATED"/>
    <property type="match status" value="1"/>
</dbReference>
<feature type="domain" description="EH" evidence="4">
    <location>
        <begin position="117"/>
        <end position="200"/>
    </location>
</feature>
<feature type="region of interest" description="Disordered" evidence="3">
    <location>
        <begin position="813"/>
        <end position="868"/>
    </location>
</feature>
<feature type="region of interest" description="Disordered" evidence="3">
    <location>
        <begin position="768"/>
        <end position="791"/>
    </location>
</feature>
<protein>
    <submittedName>
        <fullName evidence="6">Uncharacterized protein</fullName>
    </submittedName>
</protein>
<evidence type="ECO:0000259" key="4">
    <source>
        <dbReference type="PROSITE" id="PS50031"/>
    </source>
</evidence>
<feature type="compositionally biased region" description="Low complexity" evidence="3">
    <location>
        <begin position="1481"/>
        <end position="1493"/>
    </location>
</feature>
<dbReference type="PROSITE" id="PS00018">
    <property type="entry name" value="EF_HAND_1"/>
    <property type="match status" value="1"/>
</dbReference>
<dbReference type="EMBL" id="CAXITT010000425">
    <property type="protein sequence ID" value="CAL1541341.1"/>
    <property type="molecule type" value="Genomic_DNA"/>
</dbReference>
<feature type="compositionally biased region" description="Basic and acidic residues" evidence="3">
    <location>
        <begin position="1582"/>
        <end position="1600"/>
    </location>
</feature>
<feature type="compositionally biased region" description="Basic and acidic residues" evidence="3">
    <location>
        <begin position="1448"/>
        <end position="1473"/>
    </location>
</feature>
<feature type="region of interest" description="Disordered" evidence="3">
    <location>
        <begin position="654"/>
        <end position="734"/>
    </location>
</feature>
<feature type="region of interest" description="Disordered" evidence="3">
    <location>
        <begin position="576"/>
        <end position="628"/>
    </location>
</feature>
<accession>A0AAV2I550</accession>
<feature type="region of interest" description="Disordered" evidence="3">
    <location>
        <begin position="1448"/>
        <end position="1545"/>
    </location>
</feature>
<feature type="region of interest" description="Disordered" evidence="3">
    <location>
        <begin position="1152"/>
        <end position="1235"/>
    </location>
</feature>
<dbReference type="Gene3D" id="1.10.238.10">
    <property type="entry name" value="EF-hand"/>
    <property type="match status" value="2"/>
</dbReference>
<dbReference type="SMART" id="SM00027">
    <property type="entry name" value="EH"/>
    <property type="match status" value="2"/>
</dbReference>
<dbReference type="InterPro" id="IPR018247">
    <property type="entry name" value="EF_Hand_1_Ca_BS"/>
</dbReference>
<feature type="domain" description="EF-hand" evidence="5">
    <location>
        <begin position="150"/>
        <end position="185"/>
    </location>
</feature>
<feature type="region of interest" description="Disordered" evidence="3">
    <location>
        <begin position="1916"/>
        <end position="1939"/>
    </location>
</feature>
<evidence type="ECO:0000256" key="3">
    <source>
        <dbReference type="SAM" id="MobiDB-lite"/>
    </source>
</evidence>
<keyword evidence="1" id="KW-0106">Calcium</keyword>
<dbReference type="SUPFAM" id="SSF47473">
    <property type="entry name" value="EF-hand"/>
    <property type="match status" value="1"/>
</dbReference>
<evidence type="ECO:0000259" key="5">
    <source>
        <dbReference type="PROSITE" id="PS50222"/>
    </source>
</evidence>
<feature type="compositionally biased region" description="Polar residues" evidence="3">
    <location>
        <begin position="1627"/>
        <end position="1663"/>
    </location>
</feature>
<feature type="compositionally biased region" description="Polar residues" evidence="3">
    <location>
        <begin position="850"/>
        <end position="865"/>
    </location>
</feature>
<evidence type="ECO:0000256" key="1">
    <source>
        <dbReference type="ARBA" id="ARBA00022837"/>
    </source>
</evidence>
<feature type="region of interest" description="Disordered" evidence="3">
    <location>
        <begin position="1048"/>
        <end position="1069"/>
    </location>
</feature>
<evidence type="ECO:0000256" key="2">
    <source>
        <dbReference type="SAM" id="Coils"/>
    </source>
</evidence>
<feature type="compositionally biased region" description="Low complexity" evidence="3">
    <location>
        <begin position="1191"/>
        <end position="1206"/>
    </location>
</feature>
<feature type="compositionally biased region" description="Polar residues" evidence="3">
    <location>
        <begin position="1207"/>
        <end position="1223"/>
    </location>
</feature>
<feature type="region of interest" description="Disordered" evidence="3">
    <location>
        <begin position="930"/>
        <end position="950"/>
    </location>
</feature>
<gene>
    <name evidence="6" type="ORF">GSLYS_00014947001</name>
</gene>
<feature type="compositionally biased region" description="Pro residues" evidence="3">
    <location>
        <begin position="992"/>
        <end position="1002"/>
    </location>
</feature>
<feature type="domain" description="EF-hand" evidence="5">
    <location>
        <begin position="51"/>
        <end position="86"/>
    </location>
</feature>
<proteinExistence type="predicted"/>
<organism evidence="6 7">
    <name type="scientific">Lymnaea stagnalis</name>
    <name type="common">Great pond snail</name>
    <name type="synonym">Helix stagnalis</name>
    <dbReference type="NCBI Taxonomy" id="6523"/>
    <lineage>
        <taxon>Eukaryota</taxon>
        <taxon>Metazoa</taxon>
        <taxon>Spiralia</taxon>
        <taxon>Lophotrochozoa</taxon>
        <taxon>Mollusca</taxon>
        <taxon>Gastropoda</taxon>
        <taxon>Heterobranchia</taxon>
        <taxon>Euthyneura</taxon>
        <taxon>Panpulmonata</taxon>
        <taxon>Hygrophila</taxon>
        <taxon>Lymnaeoidea</taxon>
        <taxon>Lymnaeidae</taxon>
        <taxon>Lymnaea</taxon>
    </lineage>
</organism>
<feature type="region of interest" description="Disordered" evidence="3">
    <location>
        <begin position="1616"/>
        <end position="1805"/>
    </location>
</feature>
<feature type="region of interest" description="Disordered" evidence="3">
    <location>
        <begin position="964"/>
        <end position="1002"/>
    </location>
</feature>
<sequence length="1939" mass="215467">MAAHSEKTEVSWPPVSQEERTLYELLFYSQGPVDGYILGNGARDLLLKSGLSLTVLSQIWNLADVSNDNVLSVHEFVIIMHLIRGTMQSMTVPKTLPRSLTPPKTTPVSLPPMSQHERDAYLRAFQMLDYKGSGVIDGDVAAEVLKSSNLTSDLLAHIWNLSDFGRDGTLNREEFAIACHLLRYVKKGEPCGELNGPADIFQYAPQHISALSLLARKRRVAEYEEHKQRLMSLKECRKGQALRETRRLELVKAKVKLFQELFDLLVALDKNPEVGKLQQALTKEQADVDKQEEIVARLKKEHERVRQETVKIILGEQKFNNDISIIKRDTDELNKRLAATHTHATKDADPFHQLYEQRREKRQGSTIKDLDKIEIHIPFEFSPFDLAVTPETLPSGAKILEKGNNSNVLPAEVKSVLADLKEFGEDFMDVWGGGINSQPDHRGHLEDDELFKEVHDLTEDNWPDWDWSRDGLLGLTDEQVVKLKVKLTDLRDELKKLNSEGGRIIFRNPEDYSARQKAREEEEKGRVQRSAISRLKGTGSTRTRDAAAHRYSYSGARSVSVDTPDTTRAAREYRLNRRRSQNIDLQQSADIRPDESRHSMLQSQLSAKSPSQDVHGIPKTDNSVLTLRSSRRKDDLSLELASIALGRPIQVEHAPVPVSSERAKRNEQQTKAGQPIEEGQKHLSKSKSLDYTSSSVLGTQSTDESNKPEAPLRSSKKARAPPPPDTVSPLVSPGSPVAQSFATTPVVSAVAQSLTTTPVVSPVAQSFSTTPVVTTGSQQQIGKAPPQTEANQQRFHVNDPTSEALLNNSITETTQAQISEGRKEESLPENKPQRPPRLKKRLSSVDGVKGTSTDPELTANNQRTDVISPDHSTDIIQTVLKSSTETAASETSPAPKKKAVDDKQLIINTSILEQQNSEVDAANVEVKKRSAEISKSTESLKDFDARGPDPLNQPNLVFEESMNKAADQQVSGSAPDKLEIPNHSVDADDFDPLPPPLPTSPPPLPNSTAPFIPTGGMLSPDTNHLEEEEVVVEYTIPIKMSGSGFLSAATKDAPTPQTKDTTTPQTSWDGMSDIFGLTLAHTQVTSLESHAPVSPVPQTDLHESGRVPAALILDSDSSDDSGVNKGVNYQLFSSGTSDHLMSSLSSPSDDIAVRAARSTDSTESAFDETFSSSSSSSLKTSPRPQTLLDDSGPQASGGPAAGSTPSKVHSNPVLTLSSPSKENAPSEESALSSRSQEIVHKARHFANMVQPKVIVRRDKEVQIEGDFSQDTLQTLELQRRAVISQSTVKRKVNPALSPSADQEEKLFQDSVQGQERAAKSSNPSEYGYIYSTERPAPPPEVGWTDKPTDDHRVNLYSENVIKEGDTTESVDRESIANLTTTKKQWENIFTTHGTGQGETSIKKKATPKWEVRLPYKEKHSPQVVDSEIKETKMSSKVIDTESAIEREIRLAHEREEMLRREKEQRSKTNEKQKGQGQTILAAYEEVSAESESYQPAYNELTEADRGTDPWGVGSNGRHQEEEESEGEGQDTNPDESIIEREIRLQREREAEIARMRQLHSGVSTKQQEQPPPETVVQPVSKAKVEDVNHNHKKDVSYEAHDGESIIARELRELKEREEEMRKMRNSLHGTQINDGESHAAPNNQKPSTLAVTSSQHTVQTSPSPGHVVSQRDASPAQGTWQRDVSPFVSQKRRESQDSNSSHSTGRTPSESTPASRNVRVQPMVDDNDDEKPDYFKKTETPIEREMRLARERENELRRQKGLPELTPDSDYYSSYGTGSEASTSTTVVRPRSIGQPSDTMKKFASSRLQQEIMQQKEREVALRKEGKIISTSEEHIEPLKYMEVAGVDKVDGKEKRNFVTKRSSAAYSEPEVISSQQDVTSPAGQPNKRASVSGVGQLFSYKEFKQTAESKIERELREMREREEELRQRRTEATGESPR</sequence>
<feature type="compositionally biased region" description="Basic and acidic residues" evidence="3">
    <location>
        <begin position="1732"/>
        <end position="1758"/>
    </location>
</feature>
<dbReference type="Pfam" id="PF12763">
    <property type="entry name" value="EH"/>
    <property type="match status" value="2"/>
</dbReference>
<feature type="region of interest" description="Disordered" evidence="3">
    <location>
        <begin position="1559"/>
        <end position="1600"/>
    </location>
</feature>
<evidence type="ECO:0000313" key="7">
    <source>
        <dbReference type="Proteomes" id="UP001497497"/>
    </source>
</evidence>
<feature type="compositionally biased region" description="Polar residues" evidence="3">
    <location>
        <begin position="1697"/>
        <end position="1715"/>
    </location>
</feature>
<feature type="compositionally biased region" description="Polar residues" evidence="3">
    <location>
        <begin position="599"/>
        <end position="612"/>
    </location>
</feature>
<feature type="coiled-coil region" evidence="2">
    <location>
        <begin position="281"/>
        <end position="308"/>
    </location>
</feature>
<feature type="compositionally biased region" description="Polar residues" evidence="3">
    <location>
        <begin position="1873"/>
        <end position="1890"/>
    </location>
</feature>
<feature type="domain" description="EH" evidence="4">
    <location>
        <begin position="19"/>
        <end position="107"/>
    </location>
</feature>
<dbReference type="Proteomes" id="UP001497497">
    <property type="component" value="Unassembled WGS sequence"/>
</dbReference>
<feature type="compositionally biased region" description="Polar residues" evidence="3">
    <location>
        <begin position="1776"/>
        <end position="1787"/>
    </location>
</feature>
<keyword evidence="7" id="KW-1185">Reference proteome</keyword>
<evidence type="ECO:0000313" key="6">
    <source>
        <dbReference type="EMBL" id="CAL1541341.1"/>
    </source>
</evidence>
<dbReference type="InterPro" id="IPR011992">
    <property type="entry name" value="EF-hand-dom_pair"/>
</dbReference>
<dbReference type="CDD" id="cd00052">
    <property type="entry name" value="EH"/>
    <property type="match status" value="2"/>
</dbReference>
<name>A0AAV2I550_LYMST</name>
<feature type="compositionally biased region" description="Basic and acidic residues" evidence="3">
    <location>
        <begin position="820"/>
        <end position="832"/>
    </location>
</feature>
<dbReference type="InterPro" id="IPR000261">
    <property type="entry name" value="EH_dom"/>
</dbReference>
<dbReference type="PROSITE" id="PS50031">
    <property type="entry name" value="EH"/>
    <property type="match status" value="2"/>
</dbReference>
<feature type="compositionally biased region" description="Polar residues" evidence="3">
    <location>
        <begin position="768"/>
        <end position="781"/>
    </location>
</feature>
<dbReference type="InterPro" id="IPR002048">
    <property type="entry name" value="EF_hand_dom"/>
</dbReference>
<keyword evidence="2" id="KW-0175">Coiled coil</keyword>
<feature type="compositionally biased region" description="Polar residues" evidence="3">
    <location>
        <begin position="1309"/>
        <end position="1324"/>
    </location>
</feature>
<feature type="compositionally biased region" description="Low complexity" evidence="3">
    <location>
        <begin position="1050"/>
        <end position="1066"/>
    </location>
</feature>
<feature type="compositionally biased region" description="Basic and acidic residues" evidence="3">
    <location>
        <begin position="513"/>
        <end position="526"/>
    </location>
</feature>
<feature type="compositionally biased region" description="Basic and acidic residues" evidence="3">
    <location>
        <begin position="938"/>
        <end position="947"/>
    </location>
</feature>
<feature type="region of interest" description="Disordered" evidence="3">
    <location>
        <begin position="1861"/>
        <end position="1892"/>
    </location>
</feature>
<dbReference type="PANTHER" id="PTHR18839">
    <property type="entry name" value="MITOTIC INTERACTOR AND SUBSTRATE OF PLK1 MISP FAMILY MEMBER"/>
    <property type="match status" value="1"/>
</dbReference>
<dbReference type="InterPro" id="IPR042779">
    <property type="entry name" value="MISP/MISP3-like"/>
</dbReference>
<feature type="region of interest" description="Disordered" evidence="3">
    <location>
        <begin position="513"/>
        <end position="545"/>
    </location>
</feature>
<dbReference type="SMART" id="SM00054">
    <property type="entry name" value="EFh"/>
    <property type="match status" value="3"/>
</dbReference>
<feature type="region of interest" description="Disordered" evidence="3">
    <location>
        <begin position="1295"/>
        <end position="1326"/>
    </location>
</feature>